<keyword evidence="3" id="KW-1185">Reference proteome</keyword>
<dbReference type="Proteomes" id="UP000297910">
    <property type="component" value="Unassembled WGS sequence"/>
</dbReference>
<dbReference type="EMBL" id="PQXI01000072">
    <property type="protein sequence ID" value="TGO25782.1"/>
    <property type="molecule type" value="Genomic_DNA"/>
</dbReference>
<accession>A0A4Z1FS99</accession>
<organism evidence="2 3">
    <name type="scientific">Botrytis paeoniae</name>
    <dbReference type="NCBI Taxonomy" id="278948"/>
    <lineage>
        <taxon>Eukaryota</taxon>
        <taxon>Fungi</taxon>
        <taxon>Dikarya</taxon>
        <taxon>Ascomycota</taxon>
        <taxon>Pezizomycotina</taxon>
        <taxon>Leotiomycetes</taxon>
        <taxon>Helotiales</taxon>
        <taxon>Sclerotiniaceae</taxon>
        <taxon>Botrytis</taxon>
    </lineage>
</organism>
<feature type="compositionally biased region" description="Basic and acidic residues" evidence="1">
    <location>
        <begin position="41"/>
        <end position="52"/>
    </location>
</feature>
<name>A0A4Z1FS99_9HELO</name>
<proteinExistence type="predicted"/>
<reference evidence="2 3" key="1">
    <citation type="submission" date="2017-12" db="EMBL/GenBank/DDBJ databases">
        <title>Comparative genomics of Botrytis spp.</title>
        <authorList>
            <person name="Valero-Jimenez C.A."/>
            <person name="Tapia P."/>
            <person name="Veloso J."/>
            <person name="Silva-Moreno E."/>
            <person name="Staats M."/>
            <person name="Valdes J.H."/>
            <person name="Van Kan J.A.L."/>
        </authorList>
    </citation>
    <scope>NUCLEOTIDE SEQUENCE [LARGE SCALE GENOMIC DNA]</scope>
    <source>
        <strain evidence="2 3">Bp0003</strain>
    </source>
</reference>
<comment type="caution">
    <text evidence="2">The sequence shown here is derived from an EMBL/GenBank/DDBJ whole genome shotgun (WGS) entry which is preliminary data.</text>
</comment>
<evidence type="ECO:0000313" key="2">
    <source>
        <dbReference type="EMBL" id="TGO25782.1"/>
    </source>
</evidence>
<gene>
    <name evidence="2" type="ORF">BPAE_0072g00010</name>
</gene>
<sequence length="194" mass="21617">MTMIKSPPLFQPTGSNLEENMAGRGNSALEIWEVRDVFSNPEHEHEPREHVAGADAGNQEDGSVQEGNLRGYEDNLRFPREDICISLGEFLDIAGTAAAIYSHGAFPYAPNPGLSIKGHVIKRTTRTMLKNTRQINTVGFFWHTRSRFVTISGLRLKTILSKVRYDFGLSGKRTDKILTALVLSEDEGTINSRQ</sequence>
<evidence type="ECO:0000313" key="3">
    <source>
        <dbReference type="Proteomes" id="UP000297910"/>
    </source>
</evidence>
<protein>
    <submittedName>
        <fullName evidence="2">Uncharacterized protein</fullName>
    </submittedName>
</protein>
<dbReference type="AlphaFoldDB" id="A0A4Z1FS99"/>
<feature type="region of interest" description="Disordered" evidence="1">
    <location>
        <begin position="1"/>
        <end position="21"/>
    </location>
</feature>
<evidence type="ECO:0000256" key="1">
    <source>
        <dbReference type="SAM" id="MobiDB-lite"/>
    </source>
</evidence>
<feature type="region of interest" description="Disordered" evidence="1">
    <location>
        <begin position="41"/>
        <end position="70"/>
    </location>
</feature>